<evidence type="ECO:0000259" key="2">
    <source>
        <dbReference type="Pfam" id="PF01266"/>
    </source>
</evidence>
<dbReference type="EC" id="1.4.99.6" evidence="3"/>
<evidence type="ECO:0000256" key="1">
    <source>
        <dbReference type="ARBA" id="ARBA00023002"/>
    </source>
</evidence>
<dbReference type="GO" id="GO:0016491">
    <property type="term" value="F:oxidoreductase activity"/>
    <property type="evidence" value="ECO:0007669"/>
    <property type="project" value="UniProtKB-KW"/>
</dbReference>
<evidence type="ECO:0000313" key="4">
    <source>
        <dbReference type="Proteomes" id="UP001180487"/>
    </source>
</evidence>
<protein>
    <submittedName>
        <fullName evidence="3">D-arginine dehydrogenase</fullName>
        <ecNumber evidence="3">1.4.99.6</ecNumber>
    </submittedName>
</protein>
<dbReference type="Pfam" id="PF01266">
    <property type="entry name" value="DAO"/>
    <property type="match status" value="1"/>
</dbReference>
<accession>A0ABU2CFF3</accession>
<dbReference type="Gene3D" id="3.50.50.60">
    <property type="entry name" value="FAD/NAD(P)-binding domain"/>
    <property type="match status" value="1"/>
</dbReference>
<gene>
    <name evidence="3" type="ORF">J2X19_004777</name>
</gene>
<dbReference type="Proteomes" id="UP001180487">
    <property type="component" value="Unassembled WGS sequence"/>
</dbReference>
<keyword evidence="4" id="KW-1185">Reference proteome</keyword>
<name>A0ABU2CFF3_9BURK</name>
<dbReference type="SUPFAM" id="SSF51905">
    <property type="entry name" value="FAD/NAD(P)-binding domain"/>
    <property type="match status" value="1"/>
</dbReference>
<organism evidence="3 4">
    <name type="scientific">Rhodoferax ferrireducens</name>
    <dbReference type="NCBI Taxonomy" id="192843"/>
    <lineage>
        <taxon>Bacteria</taxon>
        <taxon>Pseudomonadati</taxon>
        <taxon>Pseudomonadota</taxon>
        <taxon>Betaproteobacteria</taxon>
        <taxon>Burkholderiales</taxon>
        <taxon>Comamonadaceae</taxon>
        <taxon>Rhodoferax</taxon>
    </lineage>
</organism>
<dbReference type="InterPro" id="IPR036188">
    <property type="entry name" value="FAD/NAD-bd_sf"/>
</dbReference>
<comment type="caution">
    <text evidence="3">The sequence shown here is derived from an EMBL/GenBank/DDBJ whole genome shotgun (WGS) entry which is preliminary data.</text>
</comment>
<dbReference type="PANTHER" id="PTHR13847:SF287">
    <property type="entry name" value="FAD-DEPENDENT OXIDOREDUCTASE DOMAIN-CONTAINING PROTEIN 1"/>
    <property type="match status" value="1"/>
</dbReference>
<proteinExistence type="predicted"/>
<dbReference type="PANTHER" id="PTHR13847">
    <property type="entry name" value="SARCOSINE DEHYDROGENASE-RELATED"/>
    <property type="match status" value="1"/>
</dbReference>
<reference evidence="3 4" key="1">
    <citation type="submission" date="2023-07" db="EMBL/GenBank/DDBJ databases">
        <title>Sorghum-associated microbial communities from plants grown in Nebraska, USA.</title>
        <authorList>
            <person name="Schachtman D."/>
        </authorList>
    </citation>
    <scope>NUCLEOTIDE SEQUENCE [LARGE SCALE GENOMIC DNA]</scope>
    <source>
        <strain evidence="3 4">BE313</strain>
    </source>
</reference>
<dbReference type="InterPro" id="IPR006076">
    <property type="entry name" value="FAD-dep_OxRdtase"/>
</dbReference>
<sequence length="378" mass="40005">MREFDVIILGAGIAGASLAWRLAGHCSVALLERESQPGYHATGRSAAMFMESYGPPMVRALTRASRAFYEQPPQGFAEVPLVHPRGVLYLASPGQEAALASTRSALASTCPGLEEWDAAATLACVPCLRPEMVHGALYDGGAQDLDVHALHQGFLRGFRKAGAHSAELRTGVELTRARHDGQHWTLEFADGQSLRARTVVNAAGAWADALAALFGAQPIGLVPHRRSAFTFPVPVGLDASAWPAVVGVDESYYFKPDAGQLLGSPANADATVPHDVVPEELDIAMGIHQIESVTTLHIRRPGSTWAGLRSFVADGEMVIGFDAHCPGFFWLAAQGGYGIQSAAGASALADALIRGLPVPDELQRQGVDPAVLSPARLR</sequence>
<dbReference type="EMBL" id="JAVDXT010000006">
    <property type="protein sequence ID" value="MDR7380075.1"/>
    <property type="molecule type" value="Genomic_DNA"/>
</dbReference>
<evidence type="ECO:0000313" key="3">
    <source>
        <dbReference type="EMBL" id="MDR7380075.1"/>
    </source>
</evidence>
<feature type="domain" description="FAD dependent oxidoreductase" evidence="2">
    <location>
        <begin position="5"/>
        <end position="350"/>
    </location>
</feature>
<dbReference type="RefSeq" id="WP_310376983.1">
    <property type="nucleotide sequence ID" value="NZ_JAVDXT010000006.1"/>
</dbReference>
<dbReference type="Gene3D" id="3.30.9.10">
    <property type="entry name" value="D-Amino Acid Oxidase, subunit A, domain 2"/>
    <property type="match status" value="1"/>
</dbReference>
<keyword evidence="1 3" id="KW-0560">Oxidoreductase</keyword>